<gene>
    <name evidence="1" type="ORF">EPA86_09255</name>
</gene>
<keyword evidence="2" id="KW-1185">Reference proteome</keyword>
<dbReference type="Proteomes" id="UP000315303">
    <property type="component" value="Unassembled WGS sequence"/>
</dbReference>
<reference evidence="1 2" key="1">
    <citation type="submission" date="2019-01" db="EMBL/GenBank/DDBJ databases">
        <title>Litorilituus lipolytica sp. nov., isolated from intertidal sand of the Yellow Sea in China.</title>
        <authorList>
            <person name="Liu A."/>
        </authorList>
    </citation>
    <scope>NUCLEOTIDE SEQUENCE [LARGE SCALE GENOMIC DNA]</scope>
    <source>
        <strain evidence="1 2">RZ04</strain>
    </source>
</reference>
<sequence>MNKYTITHYFQDIPPNQWQDCICHRYETEYYGGNTPENIAFNNQMEEFDEFCKSNNIEIEDYFPLIEIKPVIKALGVLCQSINLPNADFTIVDFLKSIYEQLPTQAIAEDGFTIILDTSPVYHFTSDPINMTYLTVNISGIGFNHIPSKNAYQASVCLKNKETDESITLINIVRDI</sequence>
<protein>
    <submittedName>
        <fullName evidence="1">Uncharacterized protein</fullName>
    </submittedName>
</protein>
<name>A0A502KVQ7_9GAMM</name>
<proteinExistence type="predicted"/>
<dbReference type="EMBL" id="SAWY01000019">
    <property type="protein sequence ID" value="TPH15748.1"/>
    <property type="molecule type" value="Genomic_DNA"/>
</dbReference>
<organism evidence="1 2">
    <name type="scientific">Litorilituus lipolyticus</name>
    <dbReference type="NCBI Taxonomy" id="2491017"/>
    <lineage>
        <taxon>Bacteria</taxon>
        <taxon>Pseudomonadati</taxon>
        <taxon>Pseudomonadota</taxon>
        <taxon>Gammaproteobacteria</taxon>
        <taxon>Alteromonadales</taxon>
        <taxon>Colwelliaceae</taxon>
        <taxon>Litorilituus</taxon>
    </lineage>
</organism>
<evidence type="ECO:0000313" key="2">
    <source>
        <dbReference type="Proteomes" id="UP000315303"/>
    </source>
</evidence>
<evidence type="ECO:0000313" key="1">
    <source>
        <dbReference type="EMBL" id="TPH15748.1"/>
    </source>
</evidence>
<comment type="caution">
    <text evidence="1">The sequence shown here is derived from an EMBL/GenBank/DDBJ whole genome shotgun (WGS) entry which is preliminary data.</text>
</comment>
<accession>A0A502KVQ7</accession>
<dbReference type="AlphaFoldDB" id="A0A502KVQ7"/>